<organism evidence="6 7">
    <name type="scientific">Stomoxys calcitrans</name>
    <name type="common">Stable fly</name>
    <name type="synonym">Conops calcitrans</name>
    <dbReference type="NCBI Taxonomy" id="35570"/>
    <lineage>
        <taxon>Eukaryota</taxon>
        <taxon>Metazoa</taxon>
        <taxon>Ecdysozoa</taxon>
        <taxon>Arthropoda</taxon>
        <taxon>Hexapoda</taxon>
        <taxon>Insecta</taxon>
        <taxon>Pterygota</taxon>
        <taxon>Neoptera</taxon>
        <taxon>Endopterygota</taxon>
        <taxon>Diptera</taxon>
        <taxon>Brachycera</taxon>
        <taxon>Muscomorpha</taxon>
        <taxon>Muscoidea</taxon>
        <taxon>Muscidae</taxon>
        <taxon>Stomoxys</taxon>
    </lineage>
</organism>
<dbReference type="KEGG" id="scac:106091984"/>
<dbReference type="InterPro" id="IPR019786">
    <property type="entry name" value="Zinc_finger_PHD-type_CS"/>
</dbReference>
<dbReference type="PROSITE" id="PS51186">
    <property type="entry name" value="GNAT"/>
    <property type="match status" value="1"/>
</dbReference>
<dbReference type="Proteomes" id="UP000095300">
    <property type="component" value="Unassembled WGS sequence"/>
</dbReference>
<dbReference type="GO" id="GO:0008270">
    <property type="term" value="F:zinc ion binding"/>
    <property type="evidence" value="ECO:0007669"/>
    <property type="project" value="UniProtKB-KW"/>
</dbReference>
<feature type="compositionally biased region" description="Basic and acidic residues" evidence="4">
    <location>
        <begin position="464"/>
        <end position="481"/>
    </location>
</feature>
<dbReference type="PROSITE" id="PS01359">
    <property type="entry name" value="ZF_PHD_1"/>
    <property type="match status" value="1"/>
</dbReference>
<dbReference type="OrthoDB" id="4080456at2759"/>
<keyword evidence="7" id="KW-1185">Reference proteome</keyword>
<dbReference type="AlphaFoldDB" id="A0A1I8NPC0"/>
<accession>A0A1I8NPC0</accession>
<evidence type="ECO:0000313" key="7">
    <source>
        <dbReference type="Proteomes" id="UP000095300"/>
    </source>
</evidence>
<dbReference type="CDD" id="cd04301">
    <property type="entry name" value="NAT_SF"/>
    <property type="match status" value="1"/>
</dbReference>
<evidence type="ECO:0000256" key="4">
    <source>
        <dbReference type="SAM" id="MobiDB-lite"/>
    </source>
</evidence>
<feature type="domain" description="N-acetyltransferase" evidence="5">
    <location>
        <begin position="721"/>
        <end position="865"/>
    </location>
</feature>
<dbReference type="STRING" id="35570.A0A1I8NPC0"/>
<dbReference type="Gene3D" id="3.40.630.30">
    <property type="match status" value="1"/>
</dbReference>
<evidence type="ECO:0000259" key="5">
    <source>
        <dbReference type="PROSITE" id="PS51186"/>
    </source>
</evidence>
<dbReference type="PANTHER" id="PTHR20916">
    <property type="entry name" value="CYSTEINE AND GLYCINE-RICH PROTEIN 2 BINDING PROTEIN"/>
    <property type="match status" value="1"/>
</dbReference>
<evidence type="ECO:0000256" key="3">
    <source>
        <dbReference type="ARBA" id="ARBA00022833"/>
    </source>
</evidence>
<dbReference type="Gene3D" id="3.90.980.20">
    <property type="match status" value="1"/>
</dbReference>
<dbReference type="FunFam" id="3.40.630.30:FF:000013">
    <property type="entry name" value="cysteine-rich protein 2-binding protein-like"/>
    <property type="match status" value="1"/>
</dbReference>
<dbReference type="SUPFAM" id="SSF55729">
    <property type="entry name" value="Acyl-CoA N-acyltransferases (Nat)"/>
    <property type="match status" value="1"/>
</dbReference>
<protein>
    <recommendedName>
        <fullName evidence="5">N-acetyltransferase domain-containing protein</fullName>
    </recommendedName>
</protein>
<dbReference type="InterPro" id="IPR016181">
    <property type="entry name" value="Acyl_CoA_acyltransferase"/>
</dbReference>
<dbReference type="GO" id="GO:0004402">
    <property type="term" value="F:histone acetyltransferase activity"/>
    <property type="evidence" value="ECO:0007669"/>
    <property type="project" value="TreeGrafter"/>
</dbReference>
<dbReference type="EnsemblMetazoa" id="SCAU000856-RA">
    <property type="protein sequence ID" value="SCAU000856-PA"/>
    <property type="gene ID" value="SCAU000856"/>
</dbReference>
<dbReference type="CDD" id="cd00029">
    <property type="entry name" value="C1"/>
    <property type="match status" value="1"/>
</dbReference>
<dbReference type="InterPro" id="IPR000182">
    <property type="entry name" value="GNAT_dom"/>
</dbReference>
<dbReference type="PANTHER" id="PTHR20916:SF26">
    <property type="entry name" value="CYSTEINE-RICH PROTEIN 2-BINDING PROTEIN"/>
    <property type="match status" value="1"/>
</dbReference>
<name>A0A1I8NPC0_STOCA</name>
<gene>
    <name evidence="6" type="primary">106091984</name>
</gene>
<feature type="region of interest" description="Disordered" evidence="4">
    <location>
        <begin position="404"/>
        <end position="518"/>
    </location>
</feature>
<keyword evidence="3" id="KW-0862">Zinc</keyword>
<evidence type="ECO:0000256" key="2">
    <source>
        <dbReference type="ARBA" id="ARBA00022771"/>
    </source>
</evidence>
<evidence type="ECO:0000256" key="1">
    <source>
        <dbReference type="ARBA" id="ARBA00022723"/>
    </source>
</evidence>
<dbReference type="Pfam" id="PF00583">
    <property type="entry name" value="Acetyltransf_1"/>
    <property type="match status" value="1"/>
</dbReference>
<evidence type="ECO:0000313" key="6">
    <source>
        <dbReference type="EnsemblMetazoa" id="SCAU000856-PA"/>
    </source>
</evidence>
<proteinExistence type="predicted"/>
<dbReference type="VEuPathDB" id="VectorBase:SCAU000856"/>
<feature type="region of interest" description="Disordered" evidence="4">
    <location>
        <begin position="196"/>
        <end position="218"/>
    </location>
</feature>
<sequence length="865" mass="100006">MTTLQCSYCSLSIHDDSYLHCVECGGDVHNKCLSRCTPGDLLGDVFFDFTCAKCMQLQYDGPSTSSEVFNGVLEKFVRQRMSWLLVITLTLYNLSIKSKGLSRNGYFHWRTHIVNFIDKNWEYLFDPTVKRRKKWTGSISGALSHNSPQYFTSGQELFEETGWWKLTHDNKTPKYIFNLYELQCLKRQQIRNDKRQLDDAYDSDKSNNDLDSKRFKTMESEDEDISQYTCSRMIPYMGRKPKLAKQLDVLDDDHLLGKMPQNSLLPLDDPSMSLNTVQSSLMDFLAESLASDDLNMFNTLPNIASEPLVEPTGKNDILPSLLAHSNDNANFFENPAALIKTEPMDLNGHLYSDLSAQLLLNEKLKSFYSSTNCYQQQDLNPLHPRSDHTAGIGKNISENMSFASENSIQTPPPDTTYLENAPQDEKYDSSPQLRPCTYDEDSDTGSDEFSPRIVQVTNFQQLPEEDRTKNSNKFGKQEKHLAANTSSSELKQKQAKAGNKYLKSSDDEEDENEDHTDNDIQKLLKDCKPSLFTKQPRRQWPWLVEKTIDDPAEENSVDLSSETVSNNNADLTRLSEYEEKELLKKLRRIFALEDKCKIQIPSYVRRFYQKLCIREWKRSHGKVLFNLDDYINDRQTMKEQTDKAKHIDRYQLLTQSSGDNRRSFHARIVGTFQCEFFESPYTQRVLHPYIYRNSKYFPPFLKLMCELQYKVNNKYPSRAPIDFCYVRPNHIAAVNSLLQTVFWPGIDMSECLSYPDYSVVALYKKLVVGCGFLVPDVGFNEAYISFMAVRPGWQRSGIGTFMLYHLIQTCMTKDITLHVSATNPAVVLYQKFGFKMEEVVLNFYDKYLPFESTDSRHALFLRLSR</sequence>
<keyword evidence="1" id="KW-0479">Metal-binding</keyword>
<keyword evidence="2" id="KW-0863">Zinc-finger</keyword>
<reference evidence="6" key="1">
    <citation type="submission" date="2020-05" db="UniProtKB">
        <authorList>
            <consortium name="EnsemblMetazoa"/>
        </authorList>
    </citation>
    <scope>IDENTIFICATION</scope>
    <source>
        <strain evidence="6">USDA</strain>
    </source>
</reference>